<evidence type="ECO:0000313" key="2">
    <source>
        <dbReference type="Proteomes" id="UP000613768"/>
    </source>
</evidence>
<proteinExistence type="predicted"/>
<dbReference type="EMBL" id="JACYTR010000054">
    <property type="protein sequence ID" value="MBD8527510.1"/>
    <property type="molecule type" value="Genomic_DNA"/>
</dbReference>
<sequence>MAIAAPHAAVAPAVSPRFTDGITFEQMVSRDEARRAQYADASYQKQTEFDNTPYRFNMKPGEKMSAEQFDAWMESRGIRIVRAKAENGESSPAAPTVSE</sequence>
<organism evidence="1 2">
    <name type="scientific">Pseudomarimonas arenosa</name>
    <dbReference type="NCBI Taxonomy" id="2774145"/>
    <lineage>
        <taxon>Bacteria</taxon>
        <taxon>Pseudomonadati</taxon>
        <taxon>Pseudomonadota</taxon>
        <taxon>Gammaproteobacteria</taxon>
        <taxon>Lysobacterales</taxon>
        <taxon>Lysobacteraceae</taxon>
        <taxon>Pseudomarimonas</taxon>
    </lineage>
</organism>
<accession>A0AAW3ZPS2</accession>
<evidence type="ECO:0000313" key="1">
    <source>
        <dbReference type="EMBL" id="MBD8527510.1"/>
    </source>
</evidence>
<dbReference type="RefSeq" id="WP_192030930.1">
    <property type="nucleotide sequence ID" value="NZ_JACYTR010000054.1"/>
</dbReference>
<gene>
    <name evidence="1" type="ORF">IFO71_17340</name>
</gene>
<comment type="caution">
    <text evidence="1">The sequence shown here is derived from an EMBL/GenBank/DDBJ whole genome shotgun (WGS) entry which is preliminary data.</text>
</comment>
<reference evidence="1 2" key="1">
    <citation type="submission" date="2020-09" db="EMBL/GenBank/DDBJ databases">
        <title>Pseudoxanthomonas sp. CAU 1598 isolated from sand of Yaerae Beach.</title>
        <authorList>
            <person name="Kim W."/>
        </authorList>
    </citation>
    <scope>NUCLEOTIDE SEQUENCE [LARGE SCALE GENOMIC DNA]</scope>
    <source>
        <strain evidence="1 2">CAU 1598</strain>
    </source>
</reference>
<protein>
    <submittedName>
        <fullName evidence="1">Uncharacterized protein</fullName>
    </submittedName>
</protein>
<dbReference type="AlphaFoldDB" id="A0AAW3ZPS2"/>
<name>A0AAW3ZPS2_9GAMM</name>
<dbReference type="Proteomes" id="UP000613768">
    <property type="component" value="Unassembled WGS sequence"/>
</dbReference>
<keyword evidence="2" id="KW-1185">Reference proteome</keyword>